<dbReference type="EMBL" id="JAAWWB010000001">
    <property type="protein sequence ID" value="KAG6791554.1"/>
    <property type="molecule type" value="Genomic_DNA"/>
</dbReference>
<protein>
    <submittedName>
        <fullName evidence="1">Uncharacterized protein</fullName>
    </submittedName>
</protein>
<sequence>MMVQGTNLVRFLLSLIPPVRKLVSREPPPFLAYHLADIIYSYCFTQRLYNGDWHSDAIGSETVVLGVSSVLGQAGQPETVLEALSYCLERTCSPEYTGSRR</sequence>
<reference evidence="1" key="1">
    <citation type="journal article" date="2020" name="bioRxiv">
        <title>Hybrid origin of Populus tomentosa Carr. identified through genome sequencing and phylogenomic analysis.</title>
        <authorList>
            <person name="An X."/>
            <person name="Gao K."/>
            <person name="Chen Z."/>
            <person name="Li J."/>
            <person name="Yang X."/>
            <person name="Yang X."/>
            <person name="Zhou J."/>
            <person name="Guo T."/>
            <person name="Zhao T."/>
            <person name="Huang S."/>
            <person name="Miao D."/>
            <person name="Khan W.U."/>
            <person name="Rao P."/>
            <person name="Ye M."/>
            <person name="Lei B."/>
            <person name="Liao W."/>
            <person name="Wang J."/>
            <person name="Ji L."/>
            <person name="Li Y."/>
            <person name="Guo B."/>
            <person name="Mustafa N.S."/>
            <person name="Li S."/>
            <person name="Yun Q."/>
            <person name="Keller S.R."/>
            <person name="Mao J."/>
            <person name="Zhang R."/>
            <person name="Strauss S.H."/>
        </authorList>
    </citation>
    <scope>NUCLEOTIDE SEQUENCE</scope>
    <source>
        <strain evidence="1">GM15</strain>
        <tissue evidence="1">Leaf</tissue>
    </source>
</reference>
<dbReference type="InterPro" id="IPR039646">
    <property type="entry name" value="ZNHIT2"/>
</dbReference>
<proteinExistence type="predicted"/>
<dbReference type="OrthoDB" id="18412at2759"/>
<name>A0A8X8IXM8_POPTO</name>
<organism evidence="1 2">
    <name type="scientific">Populus tomentosa</name>
    <name type="common">Chinese white poplar</name>
    <dbReference type="NCBI Taxonomy" id="118781"/>
    <lineage>
        <taxon>Eukaryota</taxon>
        <taxon>Viridiplantae</taxon>
        <taxon>Streptophyta</taxon>
        <taxon>Embryophyta</taxon>
        <taxon>Tracheophyta</taxon>
        <taxon>Spermatophyta</taxon>
        <taxon>Magnoliopsida</taxon>
        <taxon>eudicotyledons</taxon>
        <taxon>Gunneridae</taxon>
        <taxon>Pentapetalae</taxon>
        <taxon>rosids</taxon>
        <taxon>fabids</taxon>
        <taxon>Malpighiales</taxon>
        <taxon>Salicaceae</taxon>
        <taxon>Saliceae</taxon>
        <taxon>Populus</taxon>
    </lineage>
</organism>
<comment type="caution">
    <text evidence="1">The sequence shown here is derived from an EMBL/GenBank/DDBJ whole genome shotgun (WGS) entry which is preliminary data.</text>
</comment>
<dbReference type="PANTHER" id="PTHR15555:SF0">
    <property type="entry name" value="ZINC FINGER HIT DOMAIN-CONTAINING PROTEIN 2"/>
    <property type="match status" value="1"/>
</dbReference>
<dbReference type="Proteomes" id="UP000886885">
    <property type="component" value="Chromosome 1A"/>
</dbReference>
<evidence type="ECO:0000313" key="2">
    <source>
        <dbReference type="Proteomes" id="UP000886885"/>
    </source>
</evidence>
<accession>A0A8X8IXM8</accession>
<dbReference type="PANTHER" id="PTHR15555">
    <property type="entry name" value="ZINC FINGER HIT DOMAIN CONTAINING PROTEIN 2 PROTEIN FON -RELATED"/>
    <property type="match status" value="1"/>
</dbReference>
<gene>
    <name evidence="1" type="ORF">POTOM_000677</name>
</gene>
<dbReference type="AlphaFoldDB" id="A0A8X8IXM8"/>
<keyword evidence="2" id="KW-1185">Reference proteome</keyword>
<evidence type="ECO:0000313" key="1">
    <source>
        <dbReference type="EMBL" id="KAG6791554.1"/>
    </source>
</evidence>